<feature type="region of interest" description="Disordered" evidence="2">
    <location>
        <begin position="1427"/>
        <end position="1446"/>
    </location>
</feature>
<dbReference type="Proteomes" id="UP000016666">
    <property type="component" value="Chromosome 19"/>
</dbReference>
<feature type="region of interest" description="Disordered" evidence="2">
    <location>
        <begin position="668"/>
        <end position="689"/>
    </location>
</feature>
<evidence type="ECO:0000313" key="3">
    <source>
        <dbReference type="Ensembl" id="ENSAPLP00000017172.1"/>
    </source>
</evidence>
<name>A0A493SUC6_ANAPP</name>
<feature type="region of interest" description="Disordered" evidence="2">
    <location>
        <begin position="938"/>
        <end position="978"/>
    </location>
</feature>
<evidence type="ECO:0000256" key="2">
    <source>
        <dbReference type="SAM" id="MobiDB-lite"/>
    </source>
</evidence>
<feature type="coiled-coil region" evidence="1">
    <location>
        <begin position="473"/>
        <end position="529"/>
    </location>
</feature>
<proteinExistence type="predicted"/>
<accession>A0A493SUC6</accession>
<dbReference type="STRING" id="8840.ENSAPLP00000017172"/>
<feature type="region of interest" description="Disordered" evidence="2">
    <location>
        <begin position="213"/>
        <end position="281"/>
    </location>
</feature>
<feature type="compositionally biased region" description="Polar residues" evidence="2">
    <location>
        <begin position="70"/>
        <end position="82"/>
    </location>
</feature>
<dbReference type="GO" id="GO:0010824">
    <property type="term" value="P:regulation of centrosome duplication"/>
    <property type="evidence" value="ECO:0007669"/>
    <property type="project" value="TreeGrafter"/>
</dbReference>
<dbReference type="GO" id="GO:0034451">
    <property type="term" value="C:centriolar satellite"/>
    <property type="evidence" value="ECO:0007669"/>
    <property type="project" value="TreeGrafter"/>
</dbReference>
<gene>
    <name evidence="3" type="primary">CEP131</name>
</gene>
<evidence type="ECO:0000256" key="1">
    <source>
        <dbReference type="SAM" id="Coils"/>
    </source>
</evidence>
<reference evidence="3" key="3">
    <citation type="submission" date="2025-09" db="UniProtKB">
        <authorList>
            <consortium name="Ensembl"/>
        </authorList>
    </citation>
    <scope>IDENTIFICATION</scope>
</reference>
<sequence>MRKKEAAVLLAANFTANNRSNKGAMGNCVTTMVHNNYTADRGPAPKSSNQAPSSNLNNVVKATANEESESSSLVKSQKNFSSNNNAARNNAGGLPRRREVTEEEAERFIQQVNLAAVTIQRWYRRHAQRHKAGAAALGRLLAARREERQRQTEEGNILGLQERRDEERRKIREEKARLARRAAIQELHQKRAQKAAEAKCLVEEELALVKESRRVAKKKPARPAAATRNDDLKANNAEPEASSPVELSAVPSQGQGAEDKLQDVSSREMGGEDLGTAGTAASRAQSKVTLTELLDTLRLLEEEPELLSPPKLFKKEKYAWIDGEPGSNSLTADNLEKLGKLNHSPGVPEEGALLSEAKLQSIISFLDEMEKSEQERPRSAASATQREGLLSEEELAHLEQASAVATEVTSSIVRLKLEVEEKKRAISLLQTALAQQRELTVRHVQQTEKELGHQLRLQREQYEAAIQRHLAFIDQLIEDKKVLSERCEAVVAELKQADQKYSKKISQMQEQHELELRKLKELMSATEKIRREKWIDEKTKKIKEITVKGLEPEIQKLMAKHRQDIRQLKMLHEAELLQSDERAARQYCRQAQELRSLLQREKEEQGQRERELARQRCEKQLEQEEQALQQQRRRLYAEVAEEKERLSQQAARQRAEVEELRRQLEASSSAVTAALKEEHAKEQEERERRHQAEVKVLKERLEMERQAWEANYVKKEEAWLLARERELREEVRKERDKEIELVIQRLEADMSSAKEECERAAENRIKRIRDKYEVELQELERSERKLQERCNELKGRLAELEGESSRLQGLLKHREQELEEIRKVRDQLAQERSSLAEVIREEFATRLVGTEEENKRLKEEMVEMRARQRLELDRVAREKDRELEEVHRRVKTAVARKEENVSSLRKQYEVSEGGCGGAAPALLLQPCPGHSSPTLRALAGGGAASRAPGGPPGAAAPAAAGSQITPPPGGRSVGAHPPTPPPHPGFDFFYFYFYFFTPRQHSASSDVLPIKALLVSTAVSVGFVAGEGGRGKPRCRWHPHFLFFIFYFLFICSPRVRFIHPLCGGGGAGAAFARGVFGQQSVVLGPDPRGGSCGAEPRRQGWDLGAPFWCCGSSAPLLLPAGCPQAGLGQGWRGRAEATQRSARGCGSGCAQLPSLLLLFAFKMKYPRGATGGEAGLVWGRWCRGRMRSHSPCSLQISQHPPTATGNAWTEPGASVSSQQGVLTAACGLCSPRRPGFGARGGRGLVLGASRGFVLAVPGRFSSVLPAPAPRCGFVPRALRSQQRGWVGWGTPRPCCWDPRPPGGLPGVCVGGVLALIWGRGGARVLPVDPDLLLPTAGAGGCVRTRQGGSQPPRIWCLLAEAAPPAIKYSILRGKWLSGAGGPSDPAAAPSPLSPFWCCAVCPRVFPVVASPKWDLHQNHHCWGAKTHGQGGTQAAPGPTPAPGGRSLCRVPLAASWS</sequence>
<dbReference type="PANTHER" id="PTHR31540:SF1">
    <property type="entry name" value="CENTROSOMAL PROTEIN OF 131 KDA"/>
    <property type="match status" value="1"/>
</dbReference>
<feature type="compositionally biased region" description="Low complexity" evidence="2">
    <location>
        <begin position="944"/>
        <end position="962"/>
    </location>
</feature>
<keyword evidence="1" id="KW-0175">Coiled coil</keyword>
<reference evidence="3" key="2">
    <citation type="submission" date="2025-08" db="UniProtKB">
        <authorList>
            <consortium name="Ensembl"/>
        </authorList>
    </citation>
    <scope>IDENTIFICATION</scope>
</reference>
<feature type="coiled-coil region" evidence="1">
    <location>
        <begin position="143"/>
        <end position="204"/>
    </location>
</feature>
<organism evidence="3 4">
    <name type="scientific">Anas platyrhynchos platyrhynchos</name>
    <name type="common">Northern mallard</name>
    <dbReference type="NCBI Taxonomy" id="8840"/>
    <lineage>
        <taxon>Eukaryota</taxon>
        <taxon>Metazoa</taxon>
        <taxon>Chordata</taxon>
        <taxon>Craniata</taxon>
        <taxon>Vertebrata</taxon>
        <taxon>Euteleostomi</taxon>
        <taxon>Archelosauria</taxon>
        <taxon>Archosauria</taxon>
        <taxon>Dinosauria</taxon>
        <taxon>Saurischia</taxon>
        <taxon>Theropoda</taxon>
        <taxon>Coelurosauria</taxon>
        <taxon>Aves</taxon>
        <taxon>Neognathae</taxon>
        <taxon>Galloanserae</taxon>
        <taxon>Anseriformes</taxon>
        <taxon>Anatidae</taxon>
        <taxon>Anatinae</taxon>
        <taxon>Anas</taxon>
    </lineage>
</organism>
<feature type="region of interest" description="Disordered" evidence="2">
    <location>
        <begin position="63"/>
        <end position="99"/>
    </location>
</feature>
<dbReference type="PANTHER" id="PTHR31540">
    <property type="entry name" value="CENTROSOMAL PROTEIN OF 131 KDA"/>
    <property type="match status" value="1"/>
</dbReference>
<reference evidence="3 4" key="1">
    <citation type="submission" date="2017-10" db="EMBL/GenBank/DDBJ databases">
        <title>A new Pekin duck reference genome.</title>
        <authorList>
            <person name="Hou Z.-C."/>
            <person name="Zhou Z.-K."/>
            <person name="Zhu F."/>
            <person name="Hou S.-S."/>
        </authorList>
    </citation>
    <scope>NUCLEOTIDE SEQUENCE [LARGE SCALE GENOMIC DNA]</scope>
</reference>
<evidence type="ECO:0000313" key="4">
    <source>
        <dbReference type="Proteomes" id="UP000016666"/>
    </source>
</evidence>
<feature type="region of interest" description="Disordered" evidence="2">
    <location>
        <begin position="1194"/>
        <end position="1213"/>
    </location>
</feature>
<dbReference type="InterPro" id="IPR030465">
    <property type="entry name" value="CEP131"/>
</dbReference>
<keyword evidence="4" id="KW-1185">Reference proteome</keyword>
<feature type="compositionally biased region" description="Basic and acidic residues" evidence="2">
    <location>
        <begin position="675"/>
        <end position="689"/>
    </location>
</feature>
<dbReference type="GO" id="GO:0035735">
    <property type="term" value="P:intraciliary transport involved in cilium assembly"/>
    <property type="evidence" value="ECO:0007669"/>
    <property type="project" value="InterPro"/>
</dbReference>
<protein>
    <submittedName>
        <fullName evidence="3">Centrosomal protein 131</fullName>
    </submittedName>
</protein>
<feature type="compositionally biased region" description="Polar residues" evidence="2">
    <location>
        <begin position="1194"/>
        <end position="1208"/>
    </location>
</feature>
<dbReference type="GO" id="GO:0005929">
    <property type="term" value="C:cilium"/>
    <property type="evidence" value="ECO:0007669"/>
    <property type="project" value="GOC"/>
</dbReference>
<feature type="compositionally biased region" description="Basic and acidic residues" evidence="2">
    <location>
        <begin position="257"/>
        <end position="270"/>
    </location>
</feature>
<dbReference type="Ensembl" id="ENSAPLT00000019347.1">
    <property type="protein sequence ID" value="ENSAPLP00000017172.1"/>
    <property type="gene ID" value="ENSAPLG00000012961.2"/>
</dbReference>
<dbReference type="GeneTree" id="ENSGT00390000001758"/>